<proteinExistence type="inferred from homology"/>
<name>A0A934K484_9BACT</name>
<evidence type="ECO:0000256" key="4">
    <source>
        <dbReference type="ARBA" id="ARBA00022679"/>
    </source>
</evidence>
<evidence type="ECO:0000313" key="11">
    <source>
        <dbReference type="EMBL" id="MBJ7597047.1"/>
    </source>
</evidence>
<keyword evidence="5" id="KW-0472">Membrane</keyword>
<evidence type="ECO:0000256" key="5">
    <source>
        <dbReference type="ARBA" id="ARBA00023136"/>
    </source>
</evidence>
<dbReference type="InterPro" id="IPR001173">
    <property type="entry name" value="Glyco_trans_2-like"/>
</dbReference>
<reference evidence="11" key="1">
    <citation type="submission" date="2020-10" db="EMBL/GenBank/DDBJ databases">
        <title>Ca. Dormibacterota MAGs.</title>
        <authorList>
            <person name="Montgomery K."/>
        </authorList>
    </citation>
    <scope>NUCLEOTIDE SEQUENCE [LARGE SCALE GENOMIC DNA]</scope>
    <source>
        <strain evidence="11">SC8812_S17_10</strain>
    </source>
</reference>
<dbReference type="Proteomes" id="UP000612893">
    <property type="component" value="Unassembled WGS sequence"/>
</dbReference>
<dbReference type="PANTHER" id="PTHR43646:SF2">
    <property type="entry name" value="GLYCOSYLTRANSFERASE 2-LIKE DOMAIN-CONTAINING PROTEIN"/>
    <property type="match status" value="1"/>
</dbReference>
<comment type="pathway">
    <text evidence="7">Carotenoid biosynthesis; staphyloxanthin biosynthesis; staphyloxanthin from farnesyl diphosphate: step 4/5.</text>
</comment>
<feature type="non-terminal residue" evidence="11">
    <location>
        <position position="1"/>
    </location>
</feature>
<dbReference type="CDD" id="cd02522">
    <property type="entry name" value="GT_2_like_a"/>
    <property type="match status" value="1"/>
</dbReference>
<comment type="subcellular location">
    <subcellularLocation>
        <location evidence="1">Cell membrane</location>
    </subcellularLocation>
</comment>
<dbReference type="RefSeq" id="WP_338198971.1">
    <property type="nucleotide sequence ID" value="NZ_JAEKNR010000032.1"/>
</dbReference>
<dbReference type="PANTHER" id="PTHR43646">
    <property type="entry name" value="GLYCOSYLTRANSFERASE"/>
    <property type="match status" value="1"/>
</dbReference>
<evidence type="ECO:0000256" key="6">
    <source>
        <dbReference type="ARBA" id="ARBA00037281"/>
    </source>
</evidence>
<evidence type="ECO:0000256" key="9">
    <source>
        <dbReference type="ARBA" id="ARBA00040345"/>
    </source>
</evidence>
<accession>A0A934K484</accession>
<comment type="function">
    <text evidence="6">Catalyzes the glycosylation of 4,4'-diaponeurosporenoate, i.e. the esterification of glucose at the C1'' position with the carboxyl group of 4,4'-diaponeurosporenic acid, to form glycosyl-4,4'-diaponeurosporenoate. This is a step in the biosynthesis of staphyloxanthin, an orange pigment present in most staphylococci strains.</text>
</comment>
<dbReference type="GO" id="GO:0005886">
    <property type="term" value="C:plasma membrane"/>
    <property type="evidence" value="ECO:0007669"/>
    <property type="project" value="UniProtKB-SubCell"/>
</dbReference>
<keyword evidence="12" id="KW-1185">Reference proteome</keyword>
<gene>
    <name evidence="11" type="ORF">JF922_03035</name>
</gene>
<dbReference type="InterPro" id="IPR029044">
    <property type="entry name" value="Nucleotide-diphossugar_trans"/>
</dbReference>
<dbReference type="Gene3D" id="3.90.550.10">
    <property type="entry name" value="Spore Coat Polysaccharide Biosynthesis Protein SpsA, Chain A"/>
    <property type="match status" value="1"/>
</dbReference>
<evidence type="ECO:0000256" key="2">
    <source>
        <dbReference type="ARBA" id="ARBA00022475"/>
    </source>
</evidence>
<dbReference type="AlphaFoldDB" id="A0A934K484"/>
<protein>
    <recommendedName>
        <fullName evidence="9">4,4'-diaponeurosporenoate glycosyltransferase</fullName>
    </recommendedName>
</protein>
<dbReference type="Pfam" id="PF00535">
    <property type="entry name" value="Glycos_transf_2"/>
    <property type="match status" value="1"/>
</dbReference>
<comment type="caution">
    <text evidence="11">The sequence shown here is derived from an EMBL/GenBank/DDBJ whole genome shotgun (WGS) entry which is preliminary data.</text>
</comment>
<dbReference type="EMBL" id="JAEKNR010000032">
    <property type="protein sequence ID" value="MBJ7597047.1"/>
    <property type="molecule type" value="Genomic_DNA"/>
</dbReference>
<sequence length="220" mass="24199">CELVVVDGGSHDATAELARPLARVLRGQPGRARQMNQGACQTRGDVLWFIHADTVVDPAGLPQMLAALADPATVGGGLTLRFDRRGAALDYLAWSSNLRARHLHWVFGDQAMFVRRSVFDALGGFPDLPLMEDLELSRRLHRAGRLTVLSATSTASARRFVEQGPWRMIALLQWLKLLYFAGADPEKIRRRYLAGPGRTRRAGRDGCQVAVSRPPVAGKH</sequence>
<evidence type="ECO:0000256" key="1">
    <source>
        <dbReference type="ARBA" id="ARBA00004236"/>
    </source>
</evidence>
<evidence type="ECO:0000256" key="7">
    <source>
        <dbReference type="ARBA" id="ARBA00037904"/>
    </source>
</evidence>
<comment type="similarity">
    <text evidence="8">Belongs to the glycosyltransferase 2 family. CrtQ subfamily.</text>
</comment>
<evidence type="ECO:0000256" key="8">
    <source>
        <dbReference type="ARBA" id="ARBA00038120"/>
    </source>
</evidence>
<keyword evidence="3" id="KW-0328">Glycosyltransferase</keyword>
<organism evidence="11 12">
    <name type="scientific">Candidatus Nephthysia bennettiae</name>
    <dbReference type="NCBI Taxonomy" id="3127016"/>
    <lineage>
        <taxon>Bacteria</taxon>
        <taxon>Bacillati</taxon>
        <taxon>Candidatus Dormiibacterota</taxon>
        <taxon>Candidatus Dormibacteria</taxon>
        <taxon>Candidatus Dormibacterales</taxon>
        <taxon>Candidatus Dormibacteraceae</taxon>
        <taxon>Candidatus Nephthysia</taxon>
    </lineage>
</organism>
<evidence type="ECO:0000313" key="12">
    <source>
        <dbReference type="Proteomes" id="UP000612893"/>
    </source>
</evidence>
<feature type="domain" description="Glycosyltransferase 2-like" evidence="10">
    <location>
        <begin position="2"/>
        <end position="84"/>
    </location>
</feature>
<dbReference type="NCBIfam" id="TIGR04283">
    <property type="entry name" value="glyco_like_mftF"/>
    <property type="match status" value="1"/>
</dbReference>
<keyword evidence="2" id="KW-1003">Cell membrane</keyword>
<keyword evidence="4" id="KW-0808">Transferase</keyword>
<evidence type="ECO:0000256" key="3">
    <source>
        <dbReference type="ARBA" id="ARBA00022676"/>
    </source>
</evidence>
<dbReference type="SUPFAM" id="SSF53448">
    <property type="entry name" value="Nucleotide-diphospho-sugar transferases"/>
    <property type="match status" value="1"/>
</dbReference>
<dbReference type="GO" id="GO:0016757">
    <property type="term" value="F:glycosyltransferase activity"/>
    <property type="evidence" value="ECO:0007669"/>
    <property type="project" value="UniProtKB-KW"/>
</dbReference>
<dbReference type="InterPro" id="IPR026461">
    <property type="entry name" value="Trfase_2_rSAM/seldom_assoc"/>
</dbReference>
<evidence type="ECO:0000259" key="10">
    <source>
        <dbReference type="Pfam" id="PF00535"/>
    </source>
</evidence>